<protein>
    <recommendedName>
        <fullName evidence="4">Phosphoribulokinase/uridine kinase domain-containing protein</fullName>
    </recommendedName>
</protein>
<dbReference type="SUPFAM" id="SSF52540">
    <property type="entry name" value="P-loop containing nucleoside triphosphate hydrolases"/>
    <property type="match status" value="1"/>
</dbReference>
<name>A0A922MQ55_SPOEX</name>
<keyword evidence="1" id="KW-0472">Membrane</keyword>
<reference evidence="2" key="1">
    <citation type="journal article" date="2021" name="G3 (Bethesda)">
        <title>Genome and transcriptome analysis of the beet armyworm Spodoptera exigua reveals targets for pest control. .</title>
        <authorList>
            <person name="Simon S."/>
            <person name="Breeschoten T."/>
            <person name="Jansen H.J."/>
            <person name="Dirks R.P."/>
            <person name="Schranz M.E."/>
            <person name="Ros V.I.D."/>
        </authorList>
    </citation>
    <scope>NUCLEOTIDE SEQUENCE</scope>
    <source>
        <strain evidence="2">TB_SE_WUR_2020</strain>
    </source>
</reference>
<accession>A0A922MQ55</accession>
<evidence type="ECO:0000256" key="1">
    <source>
        <dbReference type="SAM" id="Phobius"/>
    </source>
</evidence>
<evidence type="ECO:0000313" key="3">
    <source>
        <dbReference type="Proteomes" id="UP000814243"/>
    </source>
</evidence>
<dbReference type="AlphaFoldDB" id="A0A922MQ55"/>
<dbReference type="Proteomes" id="UP000814243">
    <property type="component" value="Unassembled WGS sequence"/>
</dbReference>
<dbReference type="PANTHER" id="PTHR10285">
    <property type="entry name" value="URIDINE KINASE"/>
    <property type="match status" value="1"/>
</dbReference>
<gene>
    <name evidence="2" type="ORF">HF086_000794</name>
</gene>
<keyword evidence="1" id="KW-1133">Transmembrane helix</keyword>
<organism evidence="2 3">
    <name type="scientific">Spodoptera exigua</name>
    <name type="common">Beet armyworm</name>
    <name type="synonym">Noctua fulgens</name>
    <dbReference type="NCBI Taxonomy" id="7107"/>
    <lineage>
        <taxon>Eukaryota</taxon>
        <taxon>Metazoa</taxon>
        <taxon>Ecdysozoa</taxon>
        <taxon>Arthropoda</taxon>
        <taxon>Hexapoda</taxon>
        <taxon>Insecta</taxon>
        <taxon>Pterygota</taxon>
        <taxon>Neoptera</taxon>
        <taxon>Endopterygota</taxon>
        <taxon>Lepidoptera</taxon>
        <taxon>Glossata</taxon>
        <taxon>Ditrysia</taxon>
        <taxon>Noctuoidea</taxon>
        <taxon>Noctuidae</taxon>
        <taxon>Amphipyrinae</taxon>
        <taxon>Spodoptera</taxon>
    </lineage>
</organism>
<evidence type="ECO:0008006" key="4">
    <source>
        <dbReference type="Google" id="ProtNLM"/>
    </source>
</evidence>
<comment type="caution">
    <text evidence="2">The sequence shown here is derived from an EMBL/GenBank/DDBJ whole genome shotgun (WGS) entry which is preliminary data.</text>
</comment>
<dbReference type="InterPro" id="IPR027417">
    <property type="entry name" value="P-loop_NTPase"/>
</dbReference>
<proteinExistence type="predicted"/>
<dbReference type="Gene3D" id="3.40.50.300">
    <property type="entry name" value="P-loop containing nucleotide triphosphate hydrolases"/>
    <property type="match status" value="1"/>
</dbReference>
<dbReference type="EMBL" id="JACEFF010000268">
    <property type="protein sequence ID" value="KAH9640889.1"/>
    <property type="molecule type" value="Genomic_DNA"/>
</dbReference>
<sequence length="282" mass="31620">MDIPDAVIGKLVLVTTSAVFVVLCLWVNSYPFIDEGESINMYYVHQRVVVVARGPGPTVAARLVWGLGRRLCGGTHVFHAVPSAPVSLTRNMALQRSNWVVIGIGGVTCGGKTSLARRLRGALRPARVVHQDAYFLADDSPRHVYIPELRHNNYDILAALDMDRMMADVAAILRGDLKEDDARVPNEVPSALSLQAPAEPFSLPGKQFLILEGLTVLNYPAIMELCDLRYYFVLEYEECLRRRLYRLYDPPDVEKDQRVKFLDGTDVNVHESVMEDIRRLAT</sequence>
<keyword evidence="1" id="KW-0812">Transmembrane</keyword>
<feature type="transmembrane region" description="Helical" evidence="1">
    <location>
        <begin position="6"/>
        <end position="27"/>
    </location>
</feature>
<evidence type="ECO:0000313" key="2">
    <source>
        <dbReference type="EMBL" id="KAH9640889.1"/>
    </source>
</evidence>